<dbReference type="GeneID" id="14866738"/>
<feature type="compositionally biased region" description="Polar residues" evidence="7">
    <location>
        <begin position="278"/>
        <end position="295"/>
    </location>
</feature>
<dbReference type="GO" id="GO:0046982">
    <property type="term" value="F:protein heterodimerization activity"/>
    <property type="evidence" value="ECO:0007669"/>
    <property type="project" value="InterPro"/>
</dbReference>
<dbReference type="InterPro" id="IPR009072">
    <property type="entry name" value="Histone-fold"/>
</dbReference>
<feature type="region of interest" description="Disordered" evidence="7">
    <location>
        <begin position="240"/>
        <end position="305"/>
    </location>
</feature>
<feature type="compositionally biased region" description="Low complexity" evidence="7">
    <location>
        <begin position="191"/>
        <end position="205"/>
    </location>
</feature>
<feature type="compositionally biased region" description="Low complexity" evidence="7">
    <location>
        <begin position="607"/>
        <end position="631"/>
    </location>
</feature>
<feature type="compositionally biased region" description="Pro residues" evidence="7">
    <location>
        <begin position="569"/>
        <end position="581"/>
    </location>
</feature>
<dbReference type="GO" id="GO:0000978">
    <property type="term" value="F:RNA polymerase II cis-regulatory region sequence-specific DNA binding"/>
    <property type="evidence" value="ECO:0007669"/>
    <property type="project" value="TreeGrafter"/>
</dbReference>
<dbReference type="SUPFAM" id="SSF47113">
    <property type="entry name" value="Histone-fold"/>
    <property type="match status" value="1"/>
</dbReference>
<keyword evidence="5" id="KW-0539">Nucleus</keyword>
<feature type="region of interest" description="Disordered" evidence="7">
    <location>
        <begin position="468"/>
        <end position="488"/>
    </location>
</feature>
<dbReference type="KEGG" id="dfa:DFA_10651"/>
<evidence type="ECO:0000256" key="7">
    <source>
        <dbReference type="SAM" id="MobiDB-lite"/>
    </source>
</evidence>
<dbReference type="InterPro" id="IPR050568">
    <property type="entry name" value="Transcr_DNA_Rep_Reg"/>
</dbReference>
<dbReference type="CDD" id="cd22908">
    <property type="entry name" value="HFD_NFYC-like"/>
    <property type="match status" value="1"/>
</dbReference>
<evidence type="ECO:0000256" key="1">
    <source>
        <dbReference type="ARBA" id="ARBA00004123"/>
    </source>
</evidence>
<evidence type="ECO:0000256" key="4">
    <source>
        <dbReference type="ARBA" id="ARBA00023163"/>
    </source>
</evidence>
<dbReference type="STRING" id="1054147.F4QB06"/>
<dbReference type="Gene3D" id="1.10.20.10">
    <property type="entry name" value="Histone, subunit A"/>
    <property type="match status" value="1"/>
</dbReference>
<feature type="region of interest" description="Disordered" evidence="7">
    <location>
        <begin position="98"/>
        <end position="205"/>
    </location>
</feature>
<evidence type="ECO:0000313" key="10">
    <source>
        <dbReference type="Proteomes" id="UP000007797"/>
    </source>
</evidence>
<evidence type="ECO:0000256" key="6">
    <source>
        <dbReference type="ARBA" id="ARBA00038129"/>
    </source>
</evidence>
<dbReference type="PANTHER" id="PTHR10252:SF8">
    <property type="entry name" value="NUCLEAR TRANSCRIPTION FACTOR Y SUBUNIT GAMMA"/>
    <property type="match status" value="1"/>
</dbReference>
<dbReference type="EMBL" id="GL883027">
    <property type="protein sequence ID" value="EGG14778.1"/>
    <property type="molecule type" value="Genomic_DNA"/>
</dbReference>
<dbReference type="OMA" id="NIQMANN"/>
<name>F4QB06_CACFS</name>
<dbReference type="GO" id="GO:0016602">
    <property type="term" value="C:CCAAT-binding factor complex"/>
    <property type="evidence" value="ECO:0007669"/>
    <property type="project" value="TreeGrafter"/>
</dbReference>
<dbReference type="InterPro" id="IPR003958">
    <property type="entry name" value="CBFA_NFYB_domain"/>
</dbReference>
<accession>F4QB06</accession>
<dbReference type="GO" id="GO:0001228">
    <property type="term" value="F:DNA-binding transcription activator activity, RNA polymerase II-specific"/>
    <property type="evidence" value="ECO:0007669"/>
    <property type="project" value="TreeGrafter"/>
</dbReference>
<keyword evidence="3" id="KW-0238">DNA-binding</keyword>
<proteinExistence type="inferred from homology"/>
<dbReference type="RefSeq" id="XP_004351294.1">
    <property type="nucleotide sequence ID" value="XM_004351242.1"/>
</dbReference>
<evidence type="ECO:0000313" key="9">
    <source>
        <dbReference type="EMBL" id="EGG14778.1"/>
    </source>
</evidence>
<gene>
    <name evidence="9" type="primary">nfyC-2</name>
    <name evidence="9" type="ORF">DFA_10651</name>
</gene>
<evidence type="ECO:0000256" key="5">
    <source>
        <dbReference type="ARBA" id="ARBA00023242"/>
    </source>
</evidence>
<comment type="subcellular location">
    <subcellularLocation>
        <location evidence="1">Nucleus</location>
    </subcellularLocation>
</comment>
<feature type="region of interest" description="Disordered" evidence="7">
    <location>
        <begin position="534"/>
        <end position="640"/>
    </location>
</feature>
<dbReference type="AlphaFoldDB" id="F4QB06"/>
<dbReference type="Proteomes" id="UP000007797">
    <property type="component" value="Unassembled WGS sequence"/>
</dbReference>
<protein>
    <submittedName>
        <fullName evidence="9">Histone-like transcription factor</fullName>
    </submittedName>
</protein>
<evidence type="ECO:0000259" key="8">
    <source>
        <dbReference type="Pfam" id="PF00808"/>
    </source>
</evidence>
<keyword evidence="10" id="KW-1185">Reference proteome</keyword>
<feature type="compositionally biased region" description="Low complexity" evidence="7">
    <location>
        <begin position="534"/>
        <end position="568"/>
    </location>
</feature>
<dbReference type="OrthoDB" id="20428at2759"/>
<feature type="compositionally biased region" description="Low complexity" evidence="7">
    <location>
        <begin position="257"/>
        <end position="272"/>
    </location>
</feature>
<reference evidence="10" key="1">
    <citation type="journal article" date="2011" name="Genome Res.">
        <title>Phylogeny-wide analysis of social amoeba genomes highlights ancient origins for complex intercellular communication.</title>
        <authorList>
            <person name="Heidel A.J."/>
            <person name="Lawal H.M."/>
            <person name="Felder M."/>
            <person name="Schilde C."/>
            <person name="Helps N.R."/>
            <person name="Tunggal B."/>
            <person name="Rivero F."/>
            <person name="John U."/>
            <person name="Schleicher M."/>
            <person name="Eichinger L."/>
            <person name="Platzer M."/>
            <person name="Noegel A.A."/>
            <person name="Schaap P."/>
            <person name="Gloeckner G."/>
        </authorList>
    </citation>
    <scope>NUCLEOTIDE SEQUENCE [LARGE SCALE GENOMIC DNA]</scope>
    <source>
        <strain evidence="10">SH3</strain>
    </source>
</reference>
<keyword evidence="2" id="KW-0805">Transcription regulation</keyword>
<evidence type="ECO:0000256" key="2">
    <source>
        <dbReference type="ARBA" id="ARBA00023015"/>
    </source>
</evidence>
<feature type="compositionally biased region" description="Polar residues" evidence="7">
    <location>
        <begin position="585"/>
        <end position="599"/>
    </location>
</feature>
<dbReference type="PANTHER" id="PTHR10252">
    <property type="entry name" value="HISTONE-LIKE TRANSCRIPTION FACTOR CCAAT-RELATED"/>
    <property type="match status" value="1"/>
</dbReference>
<feature type="compositionally biased region" description="Low complexity" evidence="7">
    <location>
        <begin position="296"/>
        <end position="305"/>
    </location>
</feature>
<evidence type="ECO:0000256" key="3">
    <source>
        <dbReference type="ARBA" id="ARBA00023125"/>
    </source>
</evidence>
<keyword evidence="4" id="KW-0804">Transcription</keyword>
<organism evidence="9 10">
    <name type="scientific">Cavenderia fasciculata</name>
    <name type="common">Slime mold</name>
    <name type="synonym">Dictyostelium fasciculatum</name>
    <dbReference type="NCBI Taxonomy" id="261658"/>
    <lineage>
        <taxon>Eukaryota</taxon>
        <taxon>Amoebozoa</taxon>
        <taxon>Evosea</taxon>
        <taxon>Eumycetozoa</taxon>
        <taxon>Dictyostelia</taxon>
        <taxon>Acytosteliales</taxon>
        <taxon>Cavenderiaceae</taxon>
        <taxon>Cavenderia</taxon>
    </lineage>
</organism>
<feature type="domain" description="Transcription factor CBF/NF-Y/archaeal histone" evidence="8">
    <location>
        <begin position="336"/>
        <end position="399"/>
    </location>
</feature>
<dbReference type="Pfam" id="PF00808">
    <property type="entry name" value="CBFD_NFYB_HMF"/>
    <property type="match status" value="1"/>
</dbReference>
<feature type="compositionally biased region" description="Polar residues" evidence="7">
    <location>
        <begin position="100"/>
        <end position="127"/>
    </location>
</feature>
<comment type="similarity">
    <text evidence="6">Belongs to the NFYC/HAP5 subunit family.</text>
</comment>
<dbReference type="FunFam" id="1.10.20.10:FF:000006">
    <property type="entry name" value="Nuclear transcription factor Y subunit gamma"/>
    <property type="match status" value="1"/>
</dbReference>
<sequence>MNHFITQQQQQQSAAAAAAAAAVSPYTYHCGGTSSPQQQHSPLFNPPHMSTEYVQAAFNNNANYAAAVSGQHQQQQMLFHQQHQKDHLQQQLSHSANPLIDSSSDINNYLVDPSSSIMHSGTATVPPSQHQQHHNGHQQHQQHHGHSSSLHDSNPGLGVPPIPSTFPKNNGVFYGIDHSSGQLKSPLVHNPQQQQGSLPPLPQQQSHLISSPLLNSSSPNLNLGQPQPQQHLLHHVQLNNSNNAIPSPTLLHHSGNSHPTPSQQQQQHHNQPIPSPQLHHSNSLPPTHPNSHANHQQQQQQTTTQLHQKLENNLNLFWQKQLKEVKKLDDFKTGHELPLARIKKIMKSDDEVNKISAEVPFLFSKACELFILEITLRSWVHTEMNKRRTLQRTDISNALSRSDTFDFLIDIVPRDEIRQTKKFYEEYNKGGFITAEYMQFLQHLADQQNGSAIMASHGMGMKRSVSMENCESDDMSPMSSSPKKRSFSHDFTMSDYAHQQQQQQNQMYYYQQQNALNAHHHHQQQLHSSANAIMVNNNSNNNNNNNNVQPAGSSSNNNSSNGTNTPTGHPSPPFQQPPLPQTPTSTNNAVMNLPNILNSNGGGANTNNIQMANNHQQQQQQHHLNTSQNNNSFLHQYYDA</sequence>
<feature type="compositionally biased region" description="Basic residues" evidence="7">
    <location>
        <begin position="131"/>
        <end position="146"/>
    </location>
</feature>